<sequence>MQSLSERLVLTEVTGIDHVYITVSELGRSEPFYDRVLRDALGFRKNAFALGCDPHVQYFNRLFGIVLRPARVLRAHEPYAPGLHHFCLRVDSVEDVHAVARDLQAAGIAATDARLWPDYAPDYCATFFEDPDGVRVEVTNWRQERRERAAHWDDPQP</sequence>
<reference evidence="2" key="1">
    <citation type="submission" date="2021-11" db="EMBL/GenBank/DDBJ databases">
        <title>BS-T2-15 a new species belonging to the Comamonadaceae family isolated from the soil of a French oak forest.</title>
        <authorList>
            <person name="Mieszkin S."/>
            <person name="Alain K."/>
        </authorList>
    </citation>
    <scope>NUCLEOTIDE SEQUENCE</scope>
    <source>
        <strain evidence="2">BS-T2-15</strain>
    </source>
</reference>
<dbReference type="EMBL" id="JAJLJH010000013">
    <property type="protein sequence ID" value="MCK9689273.1"/>
    <property type="molecule type" value="Genomic_DNA"/>
</dbReference>
<accession>A0A9X1YN63</accession>
<dbReference type="Pfam" id="PF00903">
    <property type="entry name" value="Glyoxalase"/>
    <property type="match status" value="1"/>
</dbReference>
<dbReference type="InterPro" id="IPR029068">
    <property type="entry name" value="Glyas_Bleomycin-R_OHBP_Dase"/>
</dbReference>
<name>A0A9X1YN63_9BURK</name>
<feature type="domain" description="VOC" evidence="1">
    <location>
        <begin position="15"/>
        <end position="141"/>
    </location>
</feature>
<proteinExistence type="predicted"/>
<dbReference type="InterPro" id="IPR004360">
    <property type="entry name" value="Glyas_Fos-R_dOase_dom"/>
</dbReference>
<dbReference type="Gene3D" id="3.10.180.10">
    <property type="entry name" value="2,3-Dihydroxybiphenyl 1,2-Dioxygenase, domain 1"/>
    <property type="match status" value="1"/>
</dbReference>
<organism evidence="2 3">
    <name type="scientific">Scleromatobacter humisilvae</name>
    <dbReference type="NCBI Taxonomy" id="2897159"/>
    <lineage>
        <taxon>Bacteria</taxon>
        <taxon>Pseudomonadati</taxon>
        <taxon>Pseudomonadota</taxon>
        <taxon>Betaproteobacteria</taxon>
        <taxon>Burkholderiales</taxon>
        <taxon>Sphaerotilaceae</taxon>
        <taxon>Scleromatobacter</taxon>
    </lineage>
</organism>
<dbReference type="Proteomes" id="UP001139353">
    <property type="component" value="Unassembled WGS sequence"/>
</dbReference>
<dbReference type="AlphaFoldDB" id="A0A9X1YN63"/>
<comment type="caution">
    <text evidence="2">The sequence shown here is derived from an EMBL/GenBank/DDBJ whole genome shotgun (WGS) entry which is preliminary data.</text>
</comment>
<dbReference type="SUPFAM" id="SSF54593">
    <property type="entry name" value="Glyoxalase/Bleomycin resistance protein/Dihydroxybiphenyl dioxygenase"/>
    <property type="match status" value="1"/>
</dbReference>
<evidence type="ECO:0000313" key="2">
    <source>
        <dbReference type="EMBL" id="MCK9689273.1"/>
    </source>
</evidence>
<dbReference type="PROSITE" id="PS51819">
    <property type="entry name" value="VOC"/>
    <property type="match status" value="1"/>
</dbReference>
<protein>
    <submittedName>
        <fullName evidence="2">VOC family protein</fullName>
    </submittedName>
</protein>
<dbReference type="InterPro" id="IPR037523">
    <property type="entry name" value="VOC_core"/>
</dbReference>
<gene>
    <name evidence="2" type="ORF">LPC04_26450</name>
</gene>
<dbReference type="RefSeq" id="WP_275685325.1">
    <property type="nucleotide sequence ID" value="NZ_JAJLJH010000013.1"/>
</dbReference>
<evidence type="ECO:0000259" key="1">
    <source>
        <dbReference type="PROSITE" id="PS51819"/>
    </source>
</evidence>
<keyword evidence="3" id="KW-1185">Reference proteome</keyword>
<evidence type="ECO:0000313" key="3">
    <source>
        <dbReference type="Proteomes" id="UP001139353"/>
    </source>
</evidence>